<reference evidence="2 3" key="1">
    <citation type="submission" date="2017-06" db="EMBL/GenBank/DDBJ databases">
        <authorList>
            <person name="Kim H.J."/>
            <person name="Triplett B.A."/>
        </authorList>
    </citation>
    <scope>NUCLEOTIDE SEQUENCE [LARGE SCALE GENOMIC DNA]</scope>
    <source>
        <strain evidence="2 3">DSM 25597</strain>
    </source>
</reference>
<keyword evidence="1" id="KW-1133">Transmembrane helix</keyword>
<gene>
    <name evidence="2" type="ORF">SAMN06265376_101811</name>
</gene>
<sequence>MDAIHALMPVTPLKLFIMSAFILIVFVITFISCNNRSSIKKNSLKLELNKGIIVVELELLGLEYVSSKGKETTVTRHFNAIFSEALDKL</sequence>
<evidence type="ECO:0000256" key="1">
    <source>
        <dbReference type="SAM" id="Phobius"/>
    </source>
</evidence>
<keyword evidence="1" id="KW-0812">Transmembrane</keyword>
<accession>A0A238W9H3</accession>
<feature type="transmembrane region" description="Helical" evidence="1">
    <location>
        <begin position="15"/>
        <end position="33"/>
    </location>
</feature>
<dbReference type="Proteomes" id="UP000198379">
    <property type="component" value="Unassembled WGS sequence"/>
</dbReference>
<name>A0A238W9H3_9FLAO</name>
<evidence type="ECO:0000313" key="2">
    <source>
        <dbReference type="EMBL" id="SNR42934.1"/>
    </source>
</evidence>
<keyword evidence="1" id="KW-0472">Membrane</keyword>
<organism evidence="2 3">
    <name type="scientific">Dokdonia pacifica</name>
    <dbReference type="NCBI Taxonomy" id="1627892"/>
    <lineage>
        <taxon>Bacteria</taxon>
        <taxon>Pseudomonadati</taxon>
        <taxon>Bacteroidota</taxon>
        <taxon>Flavobacteriia</taxon>
        <taxon>Flavobacteriales</taxon>
        <taxon>Flavobacteriaceae</taxon>
        <taxon>Dokdonia</taxon>
    </lineage>
</organism>
<protein>
    <submittedName>
        <fullName evidence="2">Uncharacterized protein</fullName>
    </submittedName>
</protein>
<proteinExistence type="predicted"/>
<dbReference type="AlphaFoldDB" id="A0A238W9H3"/>
<dbReference type="EMBL" id="FZNY01000001">
    <property type="protein sequence ID" value="SNR42934.1"/>
    <property type="molecule type" value="Genomic_DNA"/>
</dbReference>
<keyword evidence="3" id="KW-1185">Reference proteome</keyword>
<evidence type="ECO:0000313" key="3">
    <source>
        <dbReference type="Proteomes" id="UP000198379"/>
    </source>
</evidence>